<evidence type="ECO:0000313" key="7">
    <source>
        <dbReference type="Proteomes" id="UP000244174"/>
    </source>
</evidence>
<sequence length="247" mass="28303">MTFKFTKPQKMEKVFHPADSRGKANYGWLNANYSFSFANFFDPKKVQFGLLRVLNDDHVKPGMGFGTHPHQNMEIISIPLKGEIRHKDSMDHTEVIKAGEVQVMSAGTGVEHSEFNSSNEELNMLQIWIFPEKNGLEPRYDQKDFSGLMKENQLVNVVSPRSDQSENSLFINQQAYLHLGDFDTGRKIEYELKKEKHGVYVFLIEGEANIADASLKKRDAIGIWNTNKFSMEFKKPSKVLLIEVPMN</sequence>
<feature type="binding site" evidence="2">
    <location>
        <position position="114"/>
    </location>
    <ligand>
        <name>Fe cation</name>
        <dbReference type="ChEBI" id="CHEBI:24875"/>
    </ligand>
</feature>
<reference evidence="6 7" key="1">
    <citation type="submission" date="2018-04" db="EMBL/GenBank/DDBJ databases">
        <title>Genomic Encyclopedia of Archaeal and Bacterial Type Strains, Phase II (KMG-II): from individual species to whole genera.</title>
        <authorList>
            <person name="Goeker M."/>
        </authorList>
    </citation>
    <scope>NUCLEOTIDE SEQUENCE [LARGE SCALE GENOMIC DNA]</scope>
    <source>
        <strain evidence="6 7">DSM 23082</strain>
    </source>
</reference>
<dbReference type="Pfam" id="PF17954">
    <property type="entry name" value="Pirin_C_2"/>
    <property type="match status" value="1"/>
</dbReference>
<comment type="caution">
    <text evidence="6">The sequence shown here is derived from an EMBL/GenBank/DDBJ whole genome shotgun (WGS) entry which is preliminary data.</text>
</comment>
<dbReference type="Proteomes" id="UP000244174">
    <property type="component" value="Unassembled WGS sequence"/>
</dbReference>
<organism evidence="6 7">
    <name type="scientific">Christiangramia gaetbulicola</name>
    <dbReference type="NCBI Taxonomy" id="703340"/>
    <lineage>
        <taxon>Bacteria</taxon>
        <taxon>Pseudomonadati</taxon>
        <taxon>Bacteroidota</taxon>
        <taxon>Flavobacteriia</taxon>
        <taxon>Flavobacteriales</taxon>
        <taxon>Flavobacteriaceae</taxon>
        <taxon>Christiangramia</taxon>
    </lineage>
</organism>
<dbReference type="InterPro" id="IPR041602">
    <property type="entry name" value="Quercetinase_C"/>
</dbReference>
<keyword evidence="7" id="KW-1185">Reference proteome</keyword>
<evidence type="ECO:0000256" key="2">
    <source>
        <dbReference type="PIRSR" id="PIRSR006232-1"/>
    </source>
</evidence>
<dbReference type="PANTHER" id="PTHR43212">
    <property type="entry name" value="QUERCETIN 2,3-DIOXYGENASE"/>
    <property type="match status" value="1"/>
</dbReference>
<dbReference type="PANTHER" id="PTHR43212:SF3">
    <property type="entry name" value="QUERCETIN 2,3-DIOXYGENASE"/>
    <property type="match status" value="1"/>
</dbReference>
<evidence type="ECO:0008006" key="8">
    <source>
        <dbReference type="Google" id="ProtNLM"/>
    </source>
</evidence>
<comment type="similarity">
    <text evidence="1 3">Belongs to the pirin family.</text>
</comment>
<feature type="domain" description="Pirin N-terminal" evidence="4">
    <location>
        <begin position="20"/>
        <end position="129"/>
    </location>
</feature>
<evidence type="ECO:0000313" key="6">
    <source>
        <dbReference type="EMBL" id="PTX43309.1"/>
    </source>
</evidence>
<evidence type="ECO:0000259" key="5">
    <source>
        <dbReference type="Pfam" id="PF17954"/>
    </source>
</evidence>
<feature type="binding site" evidence="2">
    <location>
        <position position="112"/>
    </location>
    <ligand>
        <name>Fe cation</name>
        <dbReference type="ChEBI" id="CHEBI:24875"/>
    </ligand>
</feature>
<accession>A0A2T6AHM6</accession>
<feature type="binding site" evidence="2">
    <location>
        <position position="70"/>
    </location>
    <ligand>
        <name>Fe cation</name>
        <dbReference type="ChEBI" id="CHEBI:24875"/>
    </ligand>
</feature>
<dbReference type="EMBL" id="QBKQ01000002">
    <property type="protein sequence ID" value="PTX43309.1"/>
    <property type="molecule type" value="Genomic_DNA"/>
</dbReference>
<feature type="domain" description="Quercetin 2,3-dioxygenase C-terminal cupin" evidence="5">
    <location>
        <begin position="157"/>
        <end position="244"/>
    </location>
</feature>
<dbReference type="AlphaFoldDB" id="A0A2T6AHM6"/>
<dbReference type="CDD" id="cd02910">
    <property type="entry name" value="cupin_Yhhw_N"/>
    <property type="match status" value="1"/>
</dbReference>
<protein>
    <recommendedName>
        <fullName evidence="8">Pirin family protein</fullName>
    </recommendedName>
</protein>
<proteinExistence type="inferred from homology"/>
<dbReference type="PIRSF" id="PIRSF006232">
    <property type="entry name" value="Pirin"/>
    <property type="match status" value="1"/>
</dbReference>
<dbReference type="Gene3D" id="2.60.120.10">
    <property type="entry name" value="Jelly Rolls"/>
    <property type="match status" value="2"/>
</dbReference>
<dbReference type="InterPro" id="IPR003829">
    <property type="entry name" value="Pirin_N_dom"/>
</dbReference>
<keyword evidence="2" id="KW-0408">Iron</keyword>
<dbReference type="InterPro" id="IPR011051">
    <property type="entry name" value="RmlC_Cupin_sf"/>
</dbReference>
<dbReference type="InterPro" id="IPR012093">
    <property type="entry name" value="Pirin"/>
</dbReference>
<name>A0A2T6AHM6_9FLAO</name>
<dbReference type="InterPro" id="IPR014710">
    <property type="entry name" value="RmlC-like_jellyroll"/>
</dbReference>
<dbReference type="SUPFAM" id="SSF51182">
    <property type="entry name" value="RmlC-like cupins"/>
    <property type="match status" value="1"/>
</dbReference>
<dbReference type="GO" id="GO:0046872">
    <property type="term" value="F:metal ion binding"/>
    <property type="evidence" value="ECO:0007669"/>
    <property type="project" value="UniProtKB-KW"/>
</dbReference>
<keyword evidence="2" id="KW-0479">Metal-binding</keyword>
<feature type="binding site" evidence="2">
    <location>
        <position position="68"/>
    </location>
    <ligand>
        <name>Fe cation</name>
        <dbReference type="ChEBI" id="CHEBI:24875"/>
    </ligand>
</feature>
<gene>
    <name evidence="6" type="ORF">C8P64_1836</name>
</gene>
<dbReference type="Pfam" id="PF02678">
    <property type="entry name" value="Pirin"/>
    <property type="match status" value="1"/>
</dbReference>
<evidence type="ECO:0000256" key="1">
    <source>
        <dbReference type="ARBA" id="ARBA00008416"/>
    </source>
</evidence>
<evidence type="ECO:0000256" key="3">
    <source>
        <dbReference type="RuleBase" id="RU003457"/>
    </source>
</evidence>
<evidence type="ECO:0000259" key="4">
    <source>
        <dbReference type="Pfam" id="PF02678"/>
    </source>
</evidence>
<comment type="cofactor">
    <cofactor evidence="2">
        <name>Fe cation</name>
        <dbReference type="ChEBI" id="CHEBI:24875"/>
    </cofactor>
    <text evidence="2">Binds 1 Fe cation per subunit.</text>
</comment>